<accession>A0A063C5N5</accession>
<evidence type="ECO:0000313" key="8">
    <source>
        <dbReference type="Proteomes" id="UP000027002"/>
    </source>
</evidence>
<dbReference type="KEGG" id="uvi:66069007"/>
<dbReference type="SMART" id="SM00053">
    <property type="entry name" value="DYNc"/>
    <property type="match status" value="1"/>
</dbReference>
<dbReference type="HOGENOM" id="CLU_008964_7_2_1"/>
<dbReference type="Pfam" id="PF00350">
    <property type="entry name" value="Dynamin_N"/>
    <property type="match status" value="1"/>
</dbReference>
<evidence type="ECO:0000256" key="2">
    <source>
        <dbReference type="ARBA" id="ARBA00023134"/>
    </source>
</evidence>
<evidence type="ECO:0000256" key="3">
    <source>
        <dbReference type="SAM" id="MobiDB-lite"/>
    </source>
</evidence>
<keyword evidence="1" id="KW-0547">Nucleotide-binding</keyword>
<organism evidence="6 9">
    <name type="scientific">Ustilaginoidea virens</name>
    <name type="common">Rice false smut fungus</name>
    <name type="synonym">Villosiclava virens</name>
    <dbReference type="NCBI Taxonomy" id="1159556"/>
    <lineage>
        <taxon>Eukaryota</taxon>
        <taxon>Fungi</taxon>
        <taxon>Dikarya</taxon>
        <taxon>Ascomycota</taxon>
        <taxon>Pezizomycotina</taxon>
        <taxon>Sordariomycetes</taxon>
        <taxon>Hypocreomycetidae</taxon>
        <taxon>Hypocreales</taxon>
        <taxon>Clavicipitaceae</taxon>
        <taxon>Ustilaginoidea</taxon>
    </lineage>
</organism>
<evidence type="ECO:0000313" key="6">
    <source>
        <dbReference type="EMBL" id="GAO16255.1"/>
    </source>
</evidence>
<dbReference type="AlphaFoldDB" id="A0A063C5N5"/>
<evidence type="ECO:0000256" key="1">
    <source>
        <dbReference type="ARBA" id="ARBA00022741"/>
    </source>
</evidence>
<dbReference type="GO" id="GO:0008017">
    <property type="term" value="F:microtubule binding"/>
    <property type="evidence" value="ECO:0007669"/>
    <property type="project" value="TreeGrafter"/>
</dbReference>
<evidence type="ECO:0000313" key="9">
    <source>
        <dbReference type="Proteomes" id="UP000054053"/>
    </source>
</evidence>
<dbReference type="Pfam" id="PF01031">
    <property type="entry name" value="Dynamin_M"/>
    <property type="match status" value="1"/>
</dbReference>
<keyword evidence="8" id="KW-1185">Reference proteome</keyword>
<reference evidence="6" key="1">
    <citation type="journal article" date="2016" name="Genome Announc.">
        <title>Genome Sequence of Ustilaginoidea virens IPU010, a Rice Pathogenic Fungus Causing False Smut.</title>
        <authorList>
            <person name="Kumagai T."/>
            <person name="Ishii T."/>
            <person name="Terai G."/>
            <person name="Umemura M."/>
            <person name="Machida M."/>
            <person name="Asai K."/>
        </authorList>
    </citation>
    <scope>NUCLEOTIDE SEQUENCE [LARGE SCALE GENOMIC DNA]</scope>
    <source>
        <strain evidence="6">IPU010</strain>
    </source>
</reference>
<dbReference type="PANTHER" id="PTHR11566:SF21">
    <property type="entry name" value="DYNAMIN RELATED PROTEIN 1, ISOFORM A"/>
    <property type="match status" value="1"/>
</dbReference>
<dbReference type="Gene3D" id="1.20.120.1240">
    <property type="entry name" value="Dynamin, middle domain"/>
    <property type="match status" value="1"/>
</dbReference>
<feature type="region of interest" description="Disordered" evidence="3">
    <location>
        <begin position="418"/>
        <end position="454"/>
    </location>
</feature>
<dbReference type="EMBL" id="CP072759">
    <property type="protein sequence ID" value="QUC23989.1"/>
    <property type="molecule type" value="Genomic_DNA"/>
</dbReference>
<proteinExistence type="predicted"/>
<dbReference type="Gene3D" id="3.40.50.300">
    <property type="entry name" value="P-loop containing nucleotide triphosphate hydrolases"/>
    <property type="match status" value="1"/>
</dbReference>
<dbReference type="RefSeq" id="XP_043001662.1">
    <property type="nucleotide sequence ID" value="XM_043145727.1"/>
</dbReference>
<dbReference type="InterPro" id="IPR020850">
    <property type="entry name" value="GED_dom"/>
</dbReference>
<dbReference type="GO" id="GO:0005525">
    <property type="term" value="F:GTP binding"/>
    <property type="evidence" value="ECO:0007669"/>
    <property type="project" value="InterPro"/>
</dbReference>
<dbReference type="GO" id="GO:0005874">
    <property type="term" value="C:microtubule"/>
    <property type="evidence" value="ECO:0007669"/>
    <property type="project" value="TreeGrafter"/>
</dbReference>
<dbReference type="InterPro" id="IPR030381">
    <property type="entry name" value="G_DYNAMIN_dom"/>
</dbReference>
<dbReference type="Proteomes" id="UP000027002">
    <property type="component" value="Chromosome 7"/>
</dbReference>
<sequence length="718" mass="80063">MEEFPQENPSADGLGHLRPTSTGRLLDLIEQVRAKGVGDVVSLPQLVVCGDQSAGKSSVLEGITGMPFPRKDGLCTRFPTEIIMRHARASDTSIVASIRPSNSSTPGIHQTLAAYRRQMEGMAELPDVINKVSRLMNIRGYGDKGSRAFAADSLRIEITGATRLHLSVVDLPGLIAVSNEEQTQDDVEAVHDMVASYLRNPRSIILAVLQANNDMANQPIIKLARQHDPQGERTVGIITKPDLINKGSEAKLALIAKNQDSIKLKLGFFLVKNPSPQEMSEGLTKDARSARELRFFSSAEWARQGLDMDRVGIANLRAFLQKLLDTHIERELPNVRDEIKKALKDGTDQLKDLGDARSSIGHIRSFMTDISMKFCQLLQAALDGSYHSIDARFFDNPDSRLRARIQETNTNFAAHMQQYGQKRKVSDSAEGESVNSTKSSDSSGQNRTGDQPAQLTVSKKSMMAWVKKVYLSTRGRELPGNNNPAFLAELFLEQSRLWPGLAEHHICNVLGIVSGWMPVALRKTISEDSVRGHVHAILTEWRDTTEKLALGELERLVEDERRDPLTYNHYYTDNVQKARLNSQKEAIRNAVSHAIAVDHRGKLLIGNTREDLEGLISSMESRITLDMDEQACNEAATQLDAYYNVALKTFIDNVTRQVVERQIMAPFRDAFSPKAISQLSDEELLRIGSEPEEQTRKREQLSKMVQGLKDSLKQLDRL</sequence>
<dbReference type="GeneID" id="66069007"/>
<name>A0A063C5N5_USTVR</name>
<dbReference type="InterPro" id="IPR045063">
    <property type="entry name" value="Dynamin_N"/>
</dbReference>
<reference evidence="9" key="2">
    <citation type="journal article" date="2016" name="Genome Announc.">
        <title>Genome sequence of Ustilaginoidea virens IPU010, a rice pathogenic fungus causing false smut.</title>
        <authorList>
            <person name="Kumagai T."/>
            <person name="Ishii T."/>
            <person name="Terai G."/>
            <person name="Umemura M."/>
            <person name="Machida M."/>
            <person name="Asai K."/>
        </authorList>
    </citation>
    <scope>NUCLEOTIDE SEQUENCE [LARGE SCALE GENOMIC DNA]</scope>
    <source>
        <strain evidence="9">IPU010</strain>
    </source>
</reference>
<dbReference type="GO" id="GO:0016020">
    <property type="term" value="C:membrane"/>
    <property type="evidence" value="ECO:0007669"/>
    <property type="project" value="TreeGrafter"/>
</dbReference>
<evidence type="ECO:0000259" key="5">
    <source>
        <dbReference type="PROSITE" id="PS51718"/>
    </source>
</evidence>
<dbReference type="PRINTS" id="PR00195">
    <property type="entry name" value="DYNAMIN"/>
</dbReference>
<dbReference type="PROSITE" id="PS51388">
    <property type="entry name" value="GED"/>
    <property type="match status" value="1"/>
</dbReference>
<dbReference type="EMBL" id="BBTG02000001">
    <property type="protein sequence ID" value="GAO16255.1"/>
    <property type="molecule type" value="Genomic_DNA"/>
</dbReference>
<dbReference type="STRING" id="1159556.A0A063C5N5"/>
<evidence type="ECO:0000259" key="4">
    <source>
        <dbReference type="PROSITE" id="PS51388"/>
    </source>
</evidence>
<dbReference type="GO" id="GO:0048312">
    <property type="term" value="P:intracellular distribution of mitochondria"/>
    <property type="evidence" value="ECO:0007669"/>
    <property type="project" value="TreeGrafter"/>
</dbReference>
<dbReference type="PROSITE" id="PS51718">
    <property type="entry name" value="G_DYNAMIN_2"/>
    <property type="match status" value="1"/>
</dbReference>
<dbReference type="InterPro" id="IPR001401">
    <property type="entry name" value="Dynamin_GTPase"/>
</dbReference>
<dbReference type="InterPro" id="IPR000375">
    <property type="entry name" value="Dynamin_stalk"/>
</dbReference>
<dbReference type="GO" id="GO:0016559">
    <property type="term" value="P:peroxisome fission"/>
    <property type="evidence" value="ECO:0007669"/>
    <property type="project" value="TreeGrafter"/>
</dbReference>
<dbReference type="InterPro" id="IPR022812">
    <property type="entry name" value="Dynamin"/>
</dbReference>
<dbReference type="FunFam" id="3.40.50.300:FF:001425">
    <property type="entry name" value="Dynamin GTPase, putative"/>
    <property type="match status" value="1"/>
</dbReference>
<dbReference type="Proteomes" id="UP000054053">
    <property type="component" value="Unassembled WGS sequence"/>
</dbReference>
<dbReference type="GO" id="GO:0006897">
    <property type="term" value="P:endocytosis"/>
    <property type="evidence" value="ECO:0007669"/>
    <property type="project" value="TreeGrafter"/>
</dbReference>
<dbReference type="OrthoDB" id="415706at2759"/>
<feature type="domain" description="Dynamin-type G" evidence="5">
    <location>
        <begin position="40"/>
        <end position="333"/>
    </location>
</feature>
<gene>
    <name evidence="7" type="ORF">UV8b_08230</name>
    <name evidence="6" type="ORF">UVI_02000360</name>
</gene>
<dbReference type="GO" id="GO:0005739">
    <property type="term" value="C:mitochondrion"/>
    <property type="evidence" value="ECO:0007669"/>
    <property type="project" value="TreeGrafter"/>
</dbReference>
<dbReference type="InterPro" id="IPR027417">
    <property type="entry name" value="P-loop_NTPase"/>
</dbReference>
<feature type="compositionally biased region" description="Polar residues" evidence="3">
    <location>
        <begin position="433"/>
        <end position="454"/>
    </location>
</feature>
<dbReference type="PANTHER" id="PTHR11566">
    <property type="entry name" value="DYNAMIN"/>
    <property type="match status" value="1"/>
</dbReference>
<dbReference type="SUPFAM" id="SSF52540">
    <property type="entry name" value="P-loop containing nucleoside triphosphate hydrolases"/>
    <property type="match status" value="1"/>
</dbReference>
<keyword evidence="2" id="KW-0342">GTP-binding</keyword>
<dbReference type="GO" id="GO:0003924">
    <property type="term" value="F:GTPase activity"/>
    <property type="evidence" value="ECO:0007669"/>
    <property type="project" value="InterPro"/>
</dbReference>
<dbReference type="GO" id="GO:0000266">
    <property type="term" value="P:mitochondrial fission"/>
    <property type="evidence" value="ECO:0007669"/>
    <property type="project" value="TreeGrafter"/>
</dbReference>
<reference evidence="7" key="3">
    <citation type="submission" date="2020-03" db="EMBL/GenBank/DDBJ databases">
        <title>A mixture of massive structural variations and highly conserved coding sequences in Ustilaginoidea virens genome.</title>
        <authorList>
            <person name="Zhang K."/>
            <person name="Zhao Z."/>
            <person name="Zhang Z."/>
            <person name="Li Y."/>
            <person name="Hsiang T."/>
            <person name="Sun W."/>
        </authorList>
    </citation>
    <scope>NUCLEOTIDE SEQUENCE</scope>
    <source>
        <strain evidence="7">UV-8b</strain>
    </source>
</reference>
<protein>
    <submittedName>
        <fullName evidence="6">Uncharacterized protein</fullName>
    </submittedName>
</protein>
<dbReference type="CDD" id="cd08771">
    <property type="entry name" value="DLP_1"/>
    <property type="match status" value="1"/>
</dbReference>
<evidence type="ECO:0000313" key="7">
    <source>
        <dbReference type="EMBL" id="QUC23989.1"/>
    </source>
</evidence>
<feature type="domain" description="GED" evidence="4">
    <location>
        <begin position="632"/>
        <end position="718"/>
    </location>
</feature>